<evidence type="ECO:0008006" key="10">
    <source>
        <dbReference type="Google" id="ProtNLM"/>
    </source>
</evidence>
<evidence type="ECO:0000256" key="7">
    <source>
        <dbReference type="SAM" id="Phobius"/>
    </source>
</evidence>
<evidence type="ECO:0000313" key="8">
    <source>
        <dbReference type="EMBL" id="POB04273.1"/>
    </source>
</evidence>
<name>A0A2P4EWG7_9GAMM</name>
<evidence type="ECO:0000256" key="3">
    <source>
        <dbReference type="ARBA" id="ARBA00022475"/>
    </source>
</evidence>
<organism evidence="8 9">
    <name type="scientific">Halopseudomonas oceani</name>
    <dbReference type="NCBI Taxonomy" id="1708783"/>
    <lineage>
        <taxon>Bacteria</taxon>
        <taxon>Pseudomonadati</taxon>
        <taxon>Pseudomonadota</taxon>
        <taxon>Gammaproteobacteria</taxon>
        <taxon>Pseudomonadales</taxon>
        <taxon>Pseudomonadaceae</taxon>
        <taxon>Halopseudomonas</taxon>
    </lineage>
</organism>
<dbReference type="Proteomes" id="UP000243451">
    <property type="component" value="Unassembled WGS sequence"/>
</dbReference>
<evidence type="ECO:0000256" key="5">
    <source>
        <dbReference type="ARBA" id="ARBA00022989"/>
    </source>
</evidence>
<feature type="transmembrane region" description="Helical" evidence="7">
    <location>
        <begin position="163"/>
        <end position="182"/>
    </location>
</feature>
<reference evidence="8 9" key="1">
    <citation type="submission" date="2018-01" db="EMBL/GenBank/DDBJ databases">
        <title>Draft genome of the type strain Pseudomonas oceani DSM 100277 isolated from the deep water in Okinawa trough, northwestern Pacific Ocean.</title>
        <authorList>
            <person name="Gomila M."/>
            <person name="Mulet M."/>
            <person name="Garcia-Valdes E."/>
            <person name="Lalucat J."/>
        </authorList>
    </citation>
    <scope>NUCLEOTIDE SEQUENCE [LARGE SCALE GENOMIC DNA]</scope>
    <source>
        <strain evidence="8 9">DSM 100277</strain>
    </source>
</reference>
<feature type="transmembrane region" description="Helical" evidence="7">
    <location>
        <begin position="87"/>
        <end position="107"/>
    </location>
</feature>
<comment type="similarity">
    <text evidence="2">Belongs to the DoxX family.</text>
</comment>
<comment type="subcellular location">
    <subcellularLocation>
        <location evidence="1">Cell membrane</location>
        <topology evidence="1">Multi-pass membrane protein</topology>
    </subcellularLocation>
</comment>
<dbReference type="AlphaFoldDB" id="A0A2P4EWG7"/>
<dbReference type="PANTHER" id="PTHR33452">
    <property type="entry name" value="OXIDOREDUCTASE CATD-RELATED"/>
    <property type="match status" value="1"/>
</dbReference>
<evidence type="ECO:0000256" key="1">
    <source>
        <dbReference type="ARBA" id="ARBA00004651"/>
    </source>
</evidence>
<comment type="caution">
    <text evidence="8">The sequence shown here is derived from an EMBL/GenBank/DDBJ whole genome shotgun (WGS) entry which is preliminary data.</text>
</comment>
<dbReference type="GO" id="GO:0005886">
    <property type="term" value="C:plasma membrane"/>
    <property type="evidence" value="ECO:0007669"/>
    <property type="project" value="UniProtKB-SubCell"/>
</dbReference>
<evidence type="ECO:0000313" key="9">
    <source>
        <dbReference type="Proteomes" id="UP000243451"/>
    </source>
</evidence>
<proteinExistence type="inferred from homology"/>
<dbReference type="EMBL" id="PPSK01000005">
    <property type="protein sequence ID" value="POB04273.1"/>
    <property type="molecule type" value="Genomic_DNA"/>
</dbReference>
<keyword evidence="5 7" id="KW-1133">Transmembrane helix</keyword>
<gene>
    <name evidence="8" type="ORF">C1949_07585</name>
</gene>
<accession>A0A2P4EWG7</accession>
<keyword evidence="4 7" id="KW-0812">Transmembrane</keyword>
<dbReference type="InterPro" id="IPR032808">
    <property type="entry name" value="DoxX"/>
</dbReference>
<keyword evidence="3" id="KW-1003">Cell membrane</keyword>
<feature type="transmembrane region" description="Helical" evidence="7">
    <location>
        <begin position="20"/>
        <end position="38"/>
    </location>
</feature>
<keyword evidence="6 7" id="KW-0472">Membrane</keyword>
<evidence type="ECO:0000256" key="6">
    <source>
        <dbReference type="ARBA" id="ARBA00023136"/>
    </source>
</evidence>
<evidence type="ECO:0000256" key="4">
    <source>
        <dbReference type="ARBA" id="ARBA00022692"/>
    </source>
</evidence>
<sequence>MPTLFYRAQHALDTCRTLDFCAPLLIRLYLAPVMWMAGSRKLAHMDATIDWFDVGLGLPLPALMAWLATLTELVGAILLLTGLAVRWISIPLMITMLVALFTVHWPYGWQAIADPSSLFANERVQESAAKLARARALLQEHGNYDWLTSSGRLVILNNGIEFAATYFVMLLSLFFTGAGRWVSIDYWLTRRLGTQA</sequence>
<protein>
    <recommendedName>
        <fullName evidence="10">DoxX family protein</fullName>
    </recommendedName>
</protein>
<dbReference type="PANTHER" id="PTHR33452:SF19">
    <property type="entry name" value="DOXX FAMILY PROTEIN"/>
    <property type="match status" value="1"/>
</dbReference>
<dbReference type="OrthoDB" id="346004at2"/>
<dbReference type="InterPro" id="IPR051907">
    <property type="entry name" value="DoxX-like_oxidoreductase"/>
</dbReference>
<dbReference type="RefSeq" id="WP_104737874.1">
    <property type="nucleotide sequence ID" value="NZ_BMHR01000001.1"/>
</dbReference>
<evidence type="ECO:0000256" key="2">
    <source>
        <dbReference type="ARBA" id="ARBA00006679"/>
    </source>
</evidence>
<dbReference type="Pfam" id="PF07681">
    <property type="entry name" value="DoxX"/>
    <property type="match status" value="1"/>
</dbReference>
<feature type="transmembrane region" description="Helical" evidence="7">
    <location>
        <begin position="58"/>
        <end position="80"/>
    </location>
</feature>
<keyword evidence="9" id="KW-1185">Reference proteome</keyword>